<accession>A0A2V1CYS3</accession>
<organism evidence="2 3">
    <name type="scientific">Periconia macrospinosa</name>
    <dbReference type="NCBI Taxonomy" id="97972"/>
    <lineage>
        <taxon>Eukaryota</taxon>
        <taxon>Fungi</taxon>
        <taxon>Dikarya</taxon>
        <taxon>Ascomycota</taxon>
        <taxon>Pezizomycotina</taxon>
        <taxon>Dothideomycetes</taxon>
        <taxon>Pleosporomycetidae</taxon>
        <taxon>Pleosporales</taxon>
        <taxon>Massarineae</taxon>
        <taxon>Periconiaceae</taxon>
        <taxon>Periconia</taxon>
    </lineage>
</organism>
<keyword evidence="3" id="KW-1185">Reference proteome</keyword>
<feature type="region of interest" description="Disordered" evidence="1">
    <location>
        <begin position="28"/>
        <end position="47"/>
    </location>
</feature>
<protein>
    <submittedName>
        <fullName evidence="2">Uncharacterized protein</fullName>
    </submittedName>
</protein>
<dbReference type="AlphaFoldDB" id="A0A2V1CYS3"/>
<sequence>CPAWGGARWAGSCWPPCSPSASASAAARSSQSSTPSAPSPSRASEQTLSACVCPERVDRPPCQRDRGVRQPLVRLKWQIFNTQFCTWTFCYLIWSMVEASL</sequence>
<feature type="compositionally biased region" description="Low complexity" evidence="1">
    <location>
        <begin position="28"/>
        <end position="44"/>
    </location>
</feature>
<dbReference type="EMBL" id="KZ806051">
    <property type="protein sequence ID" value="PVH90892.1"/>
    <property type="molecule type" value="Genomic_DNA"/>
</dbReference>
<evidence type="ECO:0000313" key="3">
    <source>
        <dbReference type="Proteomes" id="UP000244855"/>
    </source>
</evidence>
<evidence type="ECO:0000313" key="2">
    <source>
        <dbReference type="EMBL" id="PVH90892.1"/>
    </source>
</evidence>
<evidence type="ECO:0000256" key="1">
    <source>
        <dbReference type="SAM" id="MobiDB-lite"/>
    </source>
</evidence>
<gene>
    <name evidence="2" type="ORF">DM02DRAFT_395671</name>
</gene>
<dbReference type="Proteomes" id="UP000244855">
    <property type="component" value="Unassembled WGS sequence"/>
</dbReference>
<feature type="non-terminal residue" evidence="2">
    <location>
        <position position="1"/>
    </location>
</feature>
<reference evidence="2 3" key="1">
    <citation type="journal article" date="2018" name="Sci. Rep.">
        <title>Comparative genomics provides insights into the lifestyle and reveals functional heterogeneity of dark septate endophytic fungi.</title>
        <authorList>
            <person name="Knapp D.G."/>
            <person name="Nemeth J.B."/>
            <person name="Barry K."/>
            <person name="Hainaut M."/>
            <person name="Henrissat B."/>
            <person name="Johnson J."/>
            <person name="Kuo A."/>
            <person name="Lim J.H.P."/>
            <person name="Lipzen A."/>
            <person name="Nolan M."/>
            <person name="Ohm R.A."/>
            <person name="Tamas L."/>
            <person name="Grigoriev I.V."/>
            <person name="Spatafora J.W."/>
            <person name="Nagy L.G."/>
            <person name="Kovacs G.M."/>
        </authorList>
    </citation>
    <scope>NUCLEOTIDE SEQUENCE [LARGE SCALE GENOMIC DNA]</scope>
    <source>
        <strain evidence="2 3">DSE2036</strain>
    </source>
</reference>
<name>A0A2V1CYS3_9PLEO</name>
<proteinExistence type="predicted"/>